<keyword evidence="3" id="KW-1185">Reference proteome</keyword>
<protein>
    <recommendedName>
        <fullName evidence="4">DUF3592 domain-containing protein</fullName>
    </recommendedName>
</protein>
<accession>A0ABQ1KG44</accession>
<comment type="caution">
    <text evidence="2">The sequence shown here is derived from an EMBL/GenBank/DDBJ whole genome shotgun (WGS) entry which is preliminary data.</text>
</comment>
<keyword evidence="1" id="KW-1133">Transmembrane helix</keyword>
<dbReference type="EMBL" id="BMFC01000002">
    <property type="protein sequence ID" value="GGB94761.1"/>
    <property type="molecule type" value="Genomic_DNA"/>
</dbReference>
<dbReference type="RefSeq" id="WP_188480823.1">
    <property type="nucleotide sequence ID" value="NZ_BMFC01000002.1"/>
</dbReference>
<keyword evidence="1" id="KW-0472">Membrane</keyword>
<gene>
    <name evidence="2" type="ORF">GCM10011363_09250</name>
</gene>
<name>A0ABQ1KG44_9RHOB</name>
<reference evidence="3" key="1">
    <citation type="journal article" date="2019" name="Int. J. Syst. Evol. Microbiol.">
        <title>The Global Catalogue of Microorganisms (GCM) 10K type strain sequencing project: providing services to taxonomists for standard genome sequencing and annotation.</title>
        <authorList>
            <consortium name="The Broad Institute Genomics Platform"/>
            <consortium name="The Broad Institute Genome Sequencing Center for Infectious Disease"/>
            <person name="Wu L."/>
            <person name="Ma J."/>
        </authorList>
    </citation>
    <scope>NUCLEOTIDE SEQUENCE [LARGE SCALE GENOMIC DNA]</scope>
    <source>
        <strain evidence="3">CGMCC 1.12478</strain>
    </source>
</reference>
<evidence type="ECO:0000313" key="2">
    <source>
        <dbReference type="EMBL" id="GGB94761.1"/>
    </source>
</evidence>
<organism evidence="2 3">
    <name type="scientific">Marivita lacus</name>
    <dbReference type="NCBI Taxonomy" id="1323742"/>
    <lineage>
        <taxon>Bacteria</taxon>
        <taxon>Pseudomonadati</taxon>
        <taxon>Pseudomonadota</taxon>
        <taxon>Alphaproteobacteria</taxon>
        <taxon>Rhodobacterales</taxon>
        <taxon>Roseobacteraceae</taxon>
        <taxon>Marivita</taxon>
    </lineage>
</organism>
<evidence type="ECO:0000256" key="1">
    <source>
        <dbReference type="SAM" id="Phobius"/>
    </source>
</evidence>
<sequence>MSELEVKGLDRTEWGSSIIRLHRSHRSGIGRYGVARIVNAADPSRSCDAVLLGHDDETAIYMAFDARQSLGVNKGQRLSFELEELRWFGKLCWYLKTPDPRIYIPAWLAAWSVVLGLLGFLLGVISLLK</sequence>
<proteinExistence type="predicted"/>
<feature type="transmembrane region" description="Helical" evidence="1">
    <location>
        <begin position="104"/>
        <end position="128"/>
    </location>
</feature>
<keyword evidence="1" id="KW-0812">Transmembrane</keyword>
<dbReference type="Proteomes" id="UP000645462">
    <property type="component" value="Unassembled WGS sequence"/>
</dbReference>
<evidence type="ECO:0008006" key="4">
    <source>
        <dbReference type="Google" id="ProtNLM"/>
    </source>
</evidence>
<evidence type="ECO:0000313" key="3">
    <source>
        <dbReference type="Proteomes" id="UP000645462"/>
    </source>
</evidence>